<dbReference type="PRINTS" id="PR00344">
    <property type="entry name" value="BCTRLSENSOR"/>
</dbReference>
<feature type="domain" description="Histidine kinase" evidence="10">
    <location>
        <begin position="265"/>
        <end position="486"/>
    </location>
</feature>
<evidence type="ECO:0000256" key="1">
    <source>
        <dbReference type="ARBA" id="ARBA00000085"/>
    </source>
</evidence>
<reference evidence="12" key="1">
    <citation type="submission" date="2018-01" db="EMBL/GenBank/DDBJ databases">
        <authorList>
            <person name="Regsiter A."/>
            <person name="William W."/>
        </authorList>
    </citation>
    <scope>NUCLEOTIDE SEQUENCE</scope>
    <source>
        <strain evidence="12">TRIP AH-1</strain>
    </source>
</reference>
<evidence type="ECO:0000256" key="2">
    <source>
        <dbReference type="ARBA" id="ARBA00004370"/>
    </source>
</evidence>
<sequence length="486" mass="55130">MKFTIFKRLVVSYMVIMLFVVLLAGYMTINVNHINNLTHSIAFVSTTTIGLVERILDSILSQVGFEKKYFISKDKDFLQKFMEIQEYVIEDLSRLQEAVDNTSEKKQLCVEARQLYEHYAFLFNRESDLFTSGRSYPMKQYQEEREGVLGDINQRLRKIIDVARYEREQMIEESVKTSFRVVKVVIITSGSAIILGILISFFTTRGINRAILLLQEKTDTIAKGRFEKVPDIASPPEIKALADDFNIMCDRLRELDQMKIDFISHVSHDLRTPLTAIREASSMLLEGTYASSPEKQHELLAITKEECERLIDSVNKILDLSRMEARMMDYHFTKCNLAPVVQRGVLKVAPIALSKNVSLELNPPPDIPPVNIDEERIFQVVQNLIGNALKFTREGDSIVISISLLDNKRDFVVVSVSDTGCGIHKDHLGLIFDKFRRIDSGIETDRGTGLGLSISKHIITAHGGKIWAESELGKGSTFSFTLPVLL</sequence>
<name>A0A445N3K5_9BACT</name>
<dbReference type="CDD" id="cd16922">
    <property type="entry name" value="HATPase_EvgS-ArcB-TorS-like"/>
    <property type="match status" value="1"/>
</dbReference>
<dbReference type="Pfam" id="PF00672">
    <property type="entry name" value="HAMP"/>
    <property type="match status" value="1"/>
</dbReference>
<dbReference type="EMBL" id="OJIN01000235">
    <property type="protein sequence ID" value="SPD76300.1"/>
    <property type="molecule type" value="Genomic_DNA"/>
</dbReference>
<accession>A0A445N3K5</accession>
<dbReference type="FunFam" id="1.10.287.130:FF:000001">
    <property type="entry name" value="Two-component sensor histidine kinase"/>
    <property type="match status" value="1"/>
</dbReference>
<evidence type="ECO:0000256" key="4">
    <source>
        <dbReference type="ARBA" id="ARBA00022553"/>
    </source>
</evidence>
<keyword evidence="4" id="KW-0597">Phosphoprotein</keyword>
<dbReference type="Pfam" id="PF02518">
    <property type="entry name" value="HATPase_c"/>
    <property type="match status" value="1"/>
</dbReference>
<dbReference type="InterPro" id="IPR004358">
    <property type="entry name" value="Sig_transdc_His_kin-like_C"/>
</dbReference>
<evidence type="ECO:0000259" key="11">
    <source>
        <dbReference type="PROSITE" id="PS50885"/>
    </source>
</evidence>
<protein>
    <recommendedName>
        <fullName evidence="3">histidine kinase</fullName>
        <ecNumber evidence="3">2.7.13.3</ecNumber>
    </recommendedName>
</protein>
<gene>
    <name evidence="12" type="ORF">PITCH_A890009</name>
</gene>
<feature type="transmembrane region" description="Helical" evidence="9">
    <location>
        <begin position="181"/>
        <end position="202"/>
    </location>
</feature>
<dbReference type="SUPFAM" id="SSF55874">
    <property type="entry name" value="ATPase domain of HSP90 chaperone/DNA topoisomerase II/histidine kinase"/>
    <property type="match status" value="1"/>
</dbReference>
<dbReference type="PROSITE" id="PS50885">
    <property type="entry name" value="HAMP"/>
    <property type="match status" value="1"/>
</dbReference>
<evidence type="ECO:0000256" key="5">
    <source>
        <dbReference type="ARBA" id="ARBA00022679"/>
    </source>
</evidence>
<feature type="transmembrane region" description="Helical" evidence="9">
    <location>
        <begin position="9"/>
        <end position="29"/>
    </location>
</feature>
<dbReference type="Pfam" id="PF00512">
    <property type="entry name" value="HisKA"/>
    <property type="match status" value="1"/>
</dbReference>
<dbReference type="GO" id="GO:0009927">
    <property type="term" value="F:histidine phosphotransfer kinase activity"/>
    <property type="evidence" value="ECO:0007669"/>
    <property type="project" value="TreeGrafter"/>
</dbReference>
<keyword evidence="7" id="KW-0902">Two-component regulatory system</keyword>
<dbReference type="InterPro" id="IPR003661">
    <property type="entry name" value="HisK_dim/P_dom"/>
</dbReference>
<dbReference type="SMART" id="SM00304">
    <property type="entry name" value="HAMP"/>
    <property type="match status" value="1"/>
</dbReference>
<dbReference type="Gene3D" id="6.10.340.10">
    <property type="match status" value="1"/>
</dbReference>
<dbReference type="InterPro" id="IPR005467">
    <property type="entry name" value="His_kinase_dom"/>
</dbReference>
<keyword evidence="6 12" id="KW-0418">Kinase</keyword>
<evidence type="ECO:0000256" key="6">
    <source>
        <dbReference type="ARBA" id="ARBA00022777"/>
    </source>
</evidence>
<dbReference type="SMART" id="SM00387">
    <property type="entry name" value="HATPase_c"/>
    <property type="match status" value="1"/>
</dbReference>
<dbReference type="PANTHER" id="PTHR43047:SF72">
    <property type="entry name" value="OSMOSENSING HISTIDINE PROTEIN KINASE SLN1"/>
    <property type="match status" value="1"/>
</dbReference>
<dbReference type="PROSITE" id="PS50109">
    <property type="entry name" value="HIS_KIN"/>
    <property type="match status" value="1"/>
</dbReference>
<dbReference type="AlphaFoldDB" id="A0A445N3K5"/>
<dbReference type="InterPro" id="IPR003594">
    <property type="entry name" value="HATPase_dom"/>
</dbReference>
<dbReference type="InterPro" id="IPR036097">
    <property type="entry name" value="HisK_dim/P_sf"/>
</dbReference>
<dbReference type="Gene3D" id="1.10.287.130">
    <property type="match status" value="1"/>
</dbReference>
<organism evidence="12">
    <name type="scientific">uncultured Desulfobacterium sp</name>
    <dbReference type="NCBI Taxonomy" id="201089"/>
    <lineage>
        <taxon>Bacteria</taxon>
        <taxon>Pseudomonadati</taxon>
        <taxon>Thermodesulfobacteriota</taxon>
        <taxon>Desulfobacteria</taxon>
        <taxon>Desulfobacterales</taxon>
        <taxon>Desulfobacteriaceae</taxon>
        <taxon>Desulfobacterium</taxon>
        <taxon>environmental samples</taxon>
    </lineage>
</organism>
<evidence type="ECO:0000256" key="7">
    <source>
        <dbReference type="ARBA" id="ARBA00023012"/>
    </source>
</evidence>
<evidence type="ECO:0000256" key="9">
    <source>
        <dbReference type="SAM" id="Phobius"/>
    </source>
</evidence>
<feature type="domain" description="HAMP" evidence="11">
    <location>
        <begin position="205"/>
        <end position="257"/>
    </location>
</feature>
<comment type="subcellular location">
    <subcellularLocation>
        <location evidence="2">Membrane</location>
    </subcellularLocation>
</comment>
<dbReference type="CDD" id="cd06225">
    <property type="entry name" value="HAMP"/>
    <property type="match status" value="1"/>
</dbReference>
<dbReference type="GO" id="GO:0005886">
    <property type="term" value="C:plasma membrane"/>
    <property type="evidence" value="ECO:0007669"/>
    <property type="project" value="TreeGrafter"/>
</dbReference>
<dbReference type="InterPro" id="IPR036890">
    <property type="entry name" value="HATPase_C_sf"/>
</dbReference>
<keyword evidence="9" id="KW-0812">Transmembrane</keyword>
<dbReference type="EC" id="2.7.13.3" evidence="3"/>
<dbReference type="SUPFAM" id="SSF47384">
    <property type="entry name" value="Homodimeric domain of signal transducing histidine kinase"/>
    <property type="match status" value="1"/>
</dbReference>
<dbReference type="Gene3D" id="3.30.565.10">
    <property type="entry name" value="Histidine kinase-like ATPase, C-terminal domain"/>
    <property type="match status" value="1"/>
</dbReference>
<keyword evidence="9" id="KW-1133">Transmembrane helix</keyword>
<comment type="catalytic activity">
    <reaction evidence="1">
        <text>ATP + protein L-histidine = ADP + protein N-phospho-L-histidine.</text>
        <dbReference type="EC" id="2.7.13.3"/>
    </reaction>
</comment>
<dbReference type="SUPFAM" id="SSF158472">
    <property type="entry name" value="HAMP domain-like"/>
    <property type="match status" value="1"/>
</dbReference>
<keyword evidence="8 9" id="KW-0472">Membrane</keyword>
<evidence type="ECO:0000259" key="10">
    <source>
        <dbReference type="PROSITE" id="PS50109"/>
    </source>
</evidence>
<dbReference type="SMART" id="SM00388">
    <property type="entry name" value="HisKA"/>
    <property type="match status" value="1"/>
</dbReference>
<evidence type="ECO:0000256" key="8">
    <source>
        <dbReference type="ARBA" id="ARBA00023136"/>
    </source>
</evidence>
<keyword evidence="5" id="KW-0808">Transferase</keyword>
<dbReference type="PANTHER" id="PTHR43047">
    <property type="entry name" value="TWO-COMPONENT HISTIDINE PROTEIN KINASE"/>
    <property type="match status" value="1"/>
</dbReference>
<dbReference type="InterPro" id="IPR003660">
    <property type="entry name" value="HAMP_dom"/>
</dbReference>
<evidence type="ECO:0000256" key="3">
    <source>
        <dbReference type="ARBA" id="ARBA00012438"/>
    </source>
</evidence>
<evidence type="ECO:0000313" key="12">
    <source>
        <dbReference type="EMBL" id="SPD76300.1"/>
    </source>
</evidence>
<dbReference type="FunFam" id="3.30.565.10:FF:000006">
    <property type="entry name" value="Sensor histidine kinase WalK"/>
    <property type="match status" value="1"/>
</dbReference>
<proteinExistence type="predicted"/>
<dbReference type="CDD" id="cd00082">
    <property type="entry name" value="HisKA"/>
    <property type="match status" value="1"/>
</dbReference>
<dbReference type="GO" id="GO:0000155">
    <property type="term" value="F:phosphorelay sensor kinase activity"/>
    <property type="evidence" value="ECO:0007669"/>
    <property type="project" value="InterPro"/>
</dbReference>